<dbReference type="InterPro" id="IPR005314">
    <property type="entry name" value="Peptidase_C50"/>
</dbReference>
<feature type="compositionally biased region" description="Polar residues" evidence="5">
    <location>
        <begin position="1482"/>
        <end position="1500"/>
    </location>
</feature>
<name>A0AA88PH47_9TELE</name>
<evidence type="ECO:0000259" key="6">
    <source>
        <dbReference type="PROSITE" id="PS51700"/>
    </source>
</evidence>
<dbReference type="GO" id="GO:0051307">
    <property type="term" value="P:meiotic chromosome separation"/>
    <property type="evidence" value="ECO:0007669"/>
    <property type="project" value="TreeGrafter"/>
</dbReference>
<dbReference type="InterPro" id="IPR011990">
    <property type="entry name" value="TPR-like_helical_dom_sf"/>
</dbReference>
<protein>
    <recommendedName>
        <fullName evidence="2">separase</fullName>
        <ecNumber evidence="2">3.4.22.49</ecNumber>
    </recommendedName>
</protein>
<dbReference type="PANTHER" id="PTHR12792:SF0">
    <property type="entry name" value="SEPARIN"/>
    <property type="match status" value="1"/>
</dbReference>
<organism evidence="7 8">
    <name type="scientific">Cirrhinus molitorella</name>
    <name type="common">mud carp</name>
    <dbReference type="NCBI Taxonomy" id="172907"/>
    <lineage>
        <taxon>Eukaryota</taxon>
        <taxon>Metazoa</taxon>
        <taxon>Chordata</taxon>
        <taxon>Craniata</taxon>
        <taxon>Vertebrata</taxon>
        <taxon>Euteleostomi</taxon>
        <taxon>Actinopterygii</taxon>
        <taxon>Neopterygii</taxon>
        <taxon>Teleostei</taxon>
        <taxon>Ostariophysi</taxon>
        <taxon>Cypriniformes</taxon>
        <taxon>Cyprinidae</taxon>
        <taxon>Labeoninae</taxon>
        <taxon>Labeonini</taxon>
        <taxon>Cirrhinus</taxon>
    </lineage>
</organism>
<evidence type="ECO:0000256" key="1">
    <source>
        <dbReference type="ARBA" id="ARBA00000451"/>
    </source>
</evidence>
<dbReference type="EMBL" id="JAUYZG010000014">
    <property type="protein sequence ID" value="KAK2889349.1"/>
    <property type="molecule type" value="Genomic_DNA"/>
</dbReference>
<accession>A0AA88PH47</accession>
<dbReference type="GO" id="GO:0005813">
    <property type="term" value="C:centrosome"/>
    <property type="evidence" value="ECO:0007669"/>
    <property type="project" value="TreeGrafter"/>
</dbReference>
<feature type="region of interest" description="Disordered" evidence="5">
    <location>
        <begin position="1403"/>
        <end position="1564"/>
    </location>
</feature>
<dbReference type="Gene3D" id="1.25.40.10">
    <property type="entry name" value="Tetratricopeptide repeat domain"/>
    <property type="match status" value="1"/>
</dbReference>
<dbReference type="GO" id="GO:0006508">
    <property type="term" value="P:proteolysis"/>
    <property type="evidence" value="ECO:0007669"/>
    <property type="project" value="InterPro"/>
</dbReference>
<feature type="compositionally biased region" description="Polar residues" evidence="5">
    <location>
        <begin position="1523"/>
        <end position="1543"/>
    </location>
</feature>
<dbReference type="GO" id="GO:0004197">
    <property type="term" value="F:cysteine-type endopeptidase activity"/>
    <property type="evidence" value="ECO:0007669"/>
    <property type="project" value="InterPro"/>
</dbReference>
<evidence type="ECO:0000256" key="3">
    <source>
        <dbReference type="ARBA" id="ARBA00022801"/>
    </source>
</evidence>
<dbReference type="PROSITE" id="PS51700">
    <property type="entry name" value="SEPARIN"/>
    <property type="match status" value="1"/>
</dbReference>
<feature type="domain" description="Peptidase C50" evidence="6">
    <location>
        <begin position="2011"/>
        <end position="2106"/>
    </location>
</feature>
<dbReference type="InterPro" id="IPR030397">
    <property type="entry name" value="SEPARIN_core_dom"/>
</dbReference>
<comment type="catalytic activity">
    <reaction evidence="1">
        <text>All bonds known to be hydrolyzed by this endopeptidase have arginine in P1 and an acidic residue in P4. P6 is often occupied by an acidic residue or by a hydroxy-amino-acid residue, the phosphorylation of which enhances cleavage.</text>
        <dbReference type="EC" id="3.4.22.49"/>
    </reaction>
</comment>
<dbReference type="GO" id="GO:0005634">
    <property type="term" value="C:nucleus"/>
    <property type="evidence" value="ECO:0007669"/>
    <property type="project" value="InterPro"/>
</dbReference>
<dbReference type="Proteomes" id="UP001187343">
    <property type="component" value="Unassembled WGS sequence"/>
</dbReference>
<feature type="region of interest" description="Disordered" evidence="5">
    <location>
        <begin position="1297"/>
        <end position="1347"/>
    </location>
</feature>
<evidence type="ECO:0000256" key="5">
    <source>
        <dbReference type="SAM" id="MobiDB-lite"/>
    </source>
</evidence>
<evidence type="ECO:0000256" key="2">
    <source>
        <dbReference type="ARBA" id="ARBA00012489"/>
    </source>
</evidence>
<gene>
    <name evidence="7" type="ORF">Q8A67_014724</name>
</gene>
<feature type="compositionally biased region" description="Polar residues" evidence="5">
    <location>
        <begin position="1403"/>
        <end position="1413"/>
    </location>
</feature>
<evidence type="ECO:0000256" key="4">
    <source>
        <dbReference type="ARBA" id="ARBA00022829"/>
    </source>
</evidence>
<reference evidence="7" key="1">
    <citation type="submission" date="2023-08" db="EMBL/GenBank/DDBJ databases">
        <title>Chromosome-level Genome Assembly of mud carp (Cirrhinus molitorella).</title>
        <authorList>
            <person name="Liu H."/>
        </authorList>
    </citation>
    <scope>NUCLEOTIDE SEQUENCE</scope>
    <source>
        <strain evidence="7">Prfri</strain>
        <tissue evidence="7">Muscle</tissue>
    </source>
</reference>
<keyword evidence="4" id="KW-0159">Chromosome partition</keyword>
<dbReference type="Pfam" id="PF03568">
    <property type="entry name" value="Separin_C"/>
    <property type="match status" value="1"/>
</dbReference>
<dbReference type="PANTHER" id="PTHR12792">
    <property type="entry name" value="EXTRA SPINDLE POLES 1-RELATED"/>
    <property type="match status" value="1"/>
</dbReference>
<dbReference type="GO" id="GO:0072686">
    <property type="term" value="C:mitotic spindle"/>
    <property type="evidence" value="ECO:0007669"/>
    <property type="project" value="TreeGrafter"/>
</dbReference>
<sequence>MKCLKTEEYVQQLSCVKDTVVLHDELKKHVDDGFGPYGRTMCDRIIRACNQRLGSGTLVPAHQEWIVQLVELAVQGFESLEESGMQSNPFYLEKIVFHILQKVTSLGAHGPACRLGQLMYRRLQRLSAEMDDFHVLVRNCFAVLWNSLLSNRASGSTLLPRDRLHCQLQALTFRLLEQGSSSSSVPSKVPLFVEEAVVEYERSCGSFTQDDVSFLSSELRKLFFGPLINPQDSASTCLSLAVRCEVVFKVCKLLCKSRFSVEAVELLRGALEGIDAHVGLRSALCLADRAVQLQSVLSSGGECSKAFTECARSLRGLPRAMSAAESHALLEACQLVVWALEAGQCKGMDVTTLLACFSFLEEYQERLLTQQKDSFSQQVQYSLCFSFYQGFISTYDSLHASQVSAGDALDRVLLYCQATAGRMLAELRTLNNDNFLLKAVCAVNNVVYELFNRKLYEGASGLAVIVCQELCKDCPPSLPVDRVNRCFMLTVQCSRRGGQLERALDWIVRWIRVLGAQILYHFTEPVSLWVKTKCDAARAGEDDTRLRTLRDGLGEAVVDEDVLMCLLEEELRLYKEQTGDTAQERYNTLCDLLDICHEETPHTLRRATYLCEMAQVVCYQDFSQQTDCSAVDFTHEALRLLEVEPETAENADRLKDEKAHASLWLYICTLETNLQEAVDTEKRLRAVQEENKMEVNMDPVPTNDLEYEDKQKSQESQLVYDGLRFNLLAQSKLSEPLDRCLSLWRSLLKGSVPAVRDPKLTASSVTLMAALYTLMGKHLQALEGYQLAAALFHNLGDAQNSANAFCNSARILLYLGSPQLAQVELEKAEQSLSSLPNSEGTSVISMLAMLQKAQIHYALGQVERGVCCLMEVIKESAQHHSKSWYLLRARALQTASEYLSLDMETLDSQLRQSIIQHGLKTSDTAQYEGLKLLCSLVMMLLGNGFYGAPGPNTDTRFVDQGDSVVFKWLLLSEVLVCSERMVIVRSSSGAVHEAKAQCLEALKLATKLQTLSHCAELLVLKAELELMKGANEASSLDLEQVRNLLDLCTDFGQGKQQKSDVKIKPRKGRPAAPSSSGHTPEEDDDLSGILSSRALLKEPVETMSRLGSQGASPPLKPKRQHGLSCLTHADTCSCPCCSELSVARVSIHWALLQADLQTDPERSRRLRQSAKKRCRGVAAKLQNSLAALMSSKKSAGLCLSLLQLEQGKVHLGTVLQLLRTGDKGMATVLWEEIEAGLEAVTPKEALTPELGPIRAALLGAKAVACCLALAMKKQCAPEELFSSEWGWNPPKIKPQLKLKTESKHRSKSPVSDTTPLETGAKCNPDVKSAPAEQESRKTKESSVVSKKPKELVPKITITKSSMVFKTPKATRTSRPKSVSTSTGIGDLRAFDFTNEVPEISVNFTPSLHPSASQRGIAKSKIVPKGSFEVYKDSSPAEEKPVPVPAAPKRTKRSRFKVEFSDESDTEAPPPAVVEKSEKKRNASSSKTSRTLKPSLNSIPSDNKVVNPTVEPEPPRRTRTTKKSTALPSTSCISSEEDTALSTTRTRRGRPKKSQSSEATEEPERMRMIKEDEDEVLLDISLEELRGSDTEITDTGSPDAGCEVLRRDLAAEVGRECFSELRRTGQNGSGSHTALPHASTPLADLSVESVQSYLRSSWLLLHHFPPPSLFPHICLLLAQSLGQTDPIATAMLHAQSLGVATRHHMTRHVVSQFRKLKKSCDVAERLGAMSLEETSGATQSQKLSALEQIFSFTSSQPTQFPQAHCQQFTQQLKDLPAGITVCMLSFTGVYPDEIGSTILLTRLERGSTPITVRIPTADRKRSVAVLLEEMDGVLKGQKEVSTVAEKSQWWEGRKALDVRVEKMLEEMEEALGVWRALLLPLTSDPELEVQMKRFQKTLKGTKVTQDILKVVLSASPLLSLPDLQCLVEGMGLQDKDFLRLLQGGVSELRGRGEPQGHTVLILDKFLQRLPWENIACLKSRSITRMPSLHAVLGHSHLKEMDSRCVLSSGVNPKKVYYVLNPDGNLPDTENRFKEWFTGERAWQGVCGTAPDADKLQEAVTTKDLYIYIGHGAGARFLDAQRVLKGPVRAVALLFGCSSAALSVLGHQEGTGIILSYLTAGCPLVLGNLWDVTDRDLDRFTSALLQSWLSAGSGSSLLQHLAQSRNATHLKYIIGAAPIAYGLPVYIH</sequence>
<feature type="region of interest" description="Disordered" evidence="5">
    <location>
        <begin position="1056"/>
        <end position="1087"/>
    </location>
</feature>
<keyword evidence="3" id="KW-0378">Hydrolase</keyword>
<proteinExistence type="predicted"/>
<feature type="compositionally biased region" description="Basic and acidic residues" evidence="5">
    <location>
        <begin position="1429"/>
        <end position="1440"/>
    </location>
</feature>
<dbReference type="SUPFAM" id="SSF48452">
    <property type="entry name" value="TPR-like"/>
    <property type="match status" value="1"/>
</dbReference>
<keyword evidence="8" id="KW-1185">Reference proteome</keyword>
<comment type="caution">
    <text evidence="7">The sequence shown here is derived from an EMBL/GenBank/DDBJ whole genome shotgun (WGS) entry which is preliminary data.</text>
</comment>
<dbReference type="GO" id="GO:0005737">
    <property type="term" value="C:cytoplasm"/>
    <property type="evidence" value="ECO:0007669"/>
    <property type="project" value="TreeGrafter"/>
</dbReference>
<dbReference type="EC" id="3.4.22.49" evidence="2"/>
<evidence type="ECO:0000313" key="7">
    <source>
        <dbReference type="EMBL" id="KAK2889349.1"/>
    </source>
</evidence>
<evidence type="ECO:0000313" key="8">
    <source>
        <dbReference type="Proteomes" id="UP001187343"/>
    </source>
</evidence>